<dbReference type="PANTHER" id="PTHR21043">
    <property type="entry name" value="IOJAP SUPERFAMILY ORTHOLOG"/>
    <property type="match status" value="1"/>
</dbReference>
<dbReference type="Proteomes" id="UP000184164">
    <property type="component" value="Unassembled WGS sequence"/>
</dbReference>
<dbReference type="InterPro" id="IPR043519">
    <property type="entry name" value="NT_sf"/>
</dbReference>
<keyword evidence="2" id="KW-0810">Translation regulation</keyword>
<comment type="function">
    <text evidence="2">Functions as a ribosomal silencing factor. Interacts with ribosomal protein uL14 (rplN), blocking formation of intersubunit bridge B8. Prevents association of the 30S and 50S ribosomal subunits and the formation of functional ribosomes, thus repressing translation.</text>
</comment>
<dbReference type="AlphaFoldDB" id="A0A1M5E243"/>
<evidence type="ECO:0000256" key="2">
    <source>
        <dbReference type="HAMAP-Rule" id="MF_01477"/>
    </source>
</evidence>
<keyword evidence="4" id="KW-1185">Reference proteome</keyword>
<proteinExistence type="inferred from homology"/>
<dbReference type="PANTHER" id="PTHR21043:SF0">
    <property type="entry name" value="MITOCHONDRIAL ASSEMBLY OF RIBOSOMAL LARGE SUBUNIT PROTEIN 1"/>
    <property type="match status" value="1"/>
</dbReference>
<dbReference type="Pfam" id="PF02410">
    <property type="entry name" value="RsfS"/>
    <property type="match status" value="1"/>
</dbReference>
<dbReference type="NCBIfam" id="TIGR00090">
    <property type="entry name" value="rsfS_iojap_ybeB"/>
    <property type="match status" value="1"/>
</dbReference>
<name>A0A1M5E243_9BACT</name>
<keyword evidence="2" id="KW-0963">Cytoplasm</keyword>
<dbReference type="HAMAP" id="MF_01477">
    <property type="entry name" value="Iojap_RsfS"/>
    <property type="match status" value="1"/>
</dbReference>
<organism evidence="3 4">
    <name type="scientific">Mariniphaga anaerophila</name>
    <dbReference type="NCBI Taxonomy" id="1484053"/>
    <lineage>
        <taxon>Bacteria</taxon>
        <taxon>Pseudomonadati</taxon>
        <taxon>Bacteroidota</taxon>
        <taxon>Bacteroidia</taxon>
        <taxon>Marinilabiliales</taxon>
        <taxon>Prolixibacteraceae</taxon>
        <taxon>Mariniphaga</taxon>
    </lineage>
</organism>
<accession>A0A1M5E243</accession>
<dbReference type="GO" id="GO:0005737">
    <property type="term" value="C:cytoplasm"/>
    <property type="evidence" value="ECO:0007669"/>
    <property type="project" value="UniProtKB-SubCell"/>
</dbReference>
<dbReference type="GO" id="GO:0017148">
    <property type="term" value="P:negative regulation of translation"/>
    <property type="evidence" value="ECO:0007669"/>
    <property type="project" value="UniProtKB-UniRule"/>
</dbReference>
<comment type="subcellular location">
    <subcellularLocation>
        <location evidence="2">Cytoplasm</location>
    </subcellularLocation>
</comment>
<protein>
    <recommendedName>
        <fullName evidence="2">Ribosomal silencing factor RsfS</fullName>
    </recommendedName>
</protein>
<dbReference type="SUPFAM" id="SSF81301">
    <property type="entry name" value="Nucleotidyltransferase"/>
    <property type="match status" value="1"/>
</dbReference>
<evidence type="ECO:0000256" key="1">
    <source>
        <dbReference type="ARBA" id="ARBA00010574"/>
    </source>
</evidence>
<dbReference type="OrthoDB" id="9793681at2"/>
<evidence type="ECO:0000313" key="3">
    <source>
        <dbReference type="EMBL" id="SHF73204.1"/>
    </source>
</evidence>
<dbReference type="InterPro" id="IPR004394">
    <property type="entry name" value="Iojap/RsfS/C7orf30"/>
</dbReference>
<dbReference type="GO" id="GO:0043023">
    <property type="term" value="F:ribosomal large subunit binding"/>
    <property type="evidence" value="ECO:0007669"/>
    <property type="project" value="TreeGrafter"/>
</dbReference>
<dbReference type="EMBL" id="FQUM01000008">
    <property type="protein sequence ID" value="SHF73204.1"/>
    <property type="molecule type" value="Genomic_DNA"/>
</dbReference>
<dbReference type="Gene3D" id="3.30.460.10">
    <property type="entry name" value="Beta Polymerase, domain 2"/>
    <property type="match status" value="1"/>
</dbReference>
<sequence>MDKHEEITKNLKDAILEGIDKTKGKDITIIDLNTIHYTECGYFIICHGTSTTQVSAIAQSVEETVAEETGEKSWHAEGYKNSTWILLDYGEIVVHVFHEQTRNFYNLEGLWADAKIIKADSEN</sequence>
<evidence type="ECO:0000313" key="4">
    <source>
        <dbReference type="Proteomes" id="UP000184164"/>
    </source>
</evidence>
<comment type="similarity">
    <text evidence="1 2">Belongs to the Iojap/RsfS family.</text>
</comment>
<reference evidence="3 4" key="1">
    <citation type="submission" date="2016-11" db="EMBL/GenBank/DDBJ databases">
        <authorList>
            <person name="Jaros S."/>
            <person name="Januszkiewicz K."/>
            <person name="Wedrychowicz H."/>
        </authorList>
    </citation>
    <scope>NUCLEOTIDE SEQUENCE [LARGE SCALE GENOMIC DNA]</scope>
    <source>
        <strain evidence="3 4">DSM 26910</strain>
    </source>
</reference>
<dbReference type="STRING" id="1484053.SAMN05444274_10852"/>
<dbReference type="GO" id="GO:0042256">
    <property type="term" value="P:cytosolic ribosome assembly"/>
    <property type="evidence" value="ECO:0007669"/>
    <property type="project" value="UniProtKB-UniRule"/>
</dbReference>
<dbReference type="RefSeq" id="WP_073002884.1">
    <property type="nucleotide sequence ID" value="NZ_FQUM01000008.1"/>
</dbReference>
<keyword evidence="2" id="KW-0678">Repressor</keyword>
<comment type="subunit">
    <text evidence="2">Interacts with ribosomal protein uL14 (rplN).</text>
</comment>
<dbReference type="GO" id="GO:0090071">
    <property type="term" value="P:negative regulation of ribosome biogenesis"/>
    <property type="evidence" value="ECO:0007669"/>
    <property type="project" value="UniProtKB-UniRule"/>
</dbReference>
<gene>
    <name evidence="2" type="primary">rsfS</name>
    <name evidence="3" type="ORF">SAMN05444274_10852</name>
</gene>